<reference evidence="2 3" key="1">
    <citation type="submission" date="2018-05" db="EMBL/GenBank/DDBJ databases">
        <title>Genomic Encyclopedia of Type Strains, Phase IV (KMG-IV): sequencing the most valuable type-strain genomes for metagenomic binning, comparative biology and taxonomic classification.</title>
        <authorList>
            <person name="Goeker M."/>
        </authorList>
    </citation>
    <scope>NUCLEOTIDE SEQUENCE [LARGE SCALE GENOMIC DNA]</scope>
    <source>
        <strain evidence="2 3">DSM 6462</strain>
    </source>
</reference>
<name>A0A2V3U6V6_9HYPH</name>
<keyword evidence="1" id="KW-0812">Transmembrane</keyword>
<comment type="caution">
    <text evidence="2">The sequence shown here is derived from an EMBL/GenBank/DDBJ whole genome shotgun (WGS) entry which is preliminary data.</text>
</comment>
<feature type="transmembrane region" description="Helical" evidence="1">
    <location>
        <begin position="20"/>
        <end position="40"/>
    </location>
</feature>
<proteinExistence type="predicted"/>
<accession>A0A2V3U6V6</accession>
<protein>
    <submittedName>
        <fullName evidence="2">Uncharacterized protein</fullName>
    </submittedName>
</protein>
<sequence>MQGYDRFRAGSIQFTRLKRWQVWLAVAVAATLILTLAVVAASAFLIIFPIVLVAGFLYRLAVRFGLVGRGRATRKAEPDIIDGEYMIITDDLRERLPPHDDRR</sequence>
<evidence type="ECO:0000256" key="1">
    <source>
        <dbReference type="SAM" id="Phobius"/>
    </source>
</evidence>
<dbReference type="EMBL" id="QJJK01000006">
    <property type="protein sequence ID" value="PXW58254.1"/>
    <property type="molecule type" value="Genomic_DNA"/>
</dbReference>
<evidence type="ECO:0000313" key="3">
    <source>
        <dbReference type="Proteomes" id="UP000248021"/>
    </source>
</evidence>
<dbReference type="AlphaFoldDB" id="A0A2V3U6V6"/>
<dbReference type="Proteomes" id="UP000248021">
    <property type="component" value="Unassembled WGS sequence"/>
</dbReference>
<keyword evidence="1" id="KW-0472">Membrane</keyword>
<dbReference type="RefSeq" id="WP_110375532.1">
    <property type="nucleotide sequence ID" value="NZ_CAKNFM010000006.1"/>
</dbReference>
<keyword evidence="3" id="KW-1185">Reference proteome</keyword>
<keyword evidence="1" id="KW-1133">Transmembrane helix</keyword>
<evidence type="ECO:0000313" key="2">
    <source>
        <dbReference type="EMBL" id="PXW58254.1"/>
    </source>
</evidence>
<feature type="transmembrane region" description="Helical" evidence="1">
    <location>
        <begin position="46"/>
        <end position="66"/>
    </location>
</feature>
<organism evidence="2 3">
    <name type="scientific">Chelatococcus asaccharovorans</name>
    <dbReference type="NCBI Taxonomy" id="28210"/>
    <lineage>
        <taxon>Bacteria</taxon>
        <taxon>Pseudomonadati</taxon>
        <taxon>Pseudomonadota</taxon>
        <taxon>Alphaproteobacteria</taxon>
        <taxon>Hyphomicrobiales</taxon>
        <taxon>Chelatococcaceae</taxon>
        <taxon>Chelatococcus</taxon>
    </lineage>
</organism>
<dbReference type="OrthoDB" id="8454610at2"/>
<gene>
    <name evidence="2" type="ORF">C7450_106436</name>
</gene>